<organism evidence="3 4">
    <name type="scientific">Oncorhynchus kisutch</name>
    <name type="common">Coho salmon</name>
    <name type="synonym">Salmo kisutch</name>
    <dbReference type="NCBI Taxonomy" id="8019"/>
    <lineage>
        <taxon>Eukaryota</taxon>
        <taxon>Metazoa</taxon>
        <taxon>Chordata</taxon>
        <taxon>Craniata</taxon>
        <taxon>Vertebrata</taxon>
        <taxon>Euteleostomi</taxon>
        <taxon>Actinopterygii</taxon>
        <taxon>Neopterygii</taxon>
        <taxon>Teleostei</taxon>
        <taxon>Protacanthopterygii</taxon>
        <taxon>Salmoniformes</taxon>
        <taxon>Salmonidae</taxon>
        <taxon>Salmoninae</taxon>
        <taxon>Oncorhynchus</taxon>
    </lineage>
</organism>
<evidence type="ECO:0000256" key="1">
    <source>
        <dbReference type="SAM" id="MobiDB-lite"/>
    </source>
</evidence>
<dbReference type="AlphaFoldDB" id="A0A8C7GVB1"/>
<dbReference type="Ensembl" id="ENSOKIT00005050534.1">
    <property type="protein sequence ID" value="ENSOKIP00005047923.1"/>
    <property type="gene ID" value="ENSOKIG00005020139.1"/>
</dbReference>
<evidence type="ECO:0000259" key="2">
    <source>
        <dbReference type="SMART" id="SM01349"/>
    </source>
</evidence>
<dbReference type="InterPro" id="IPR011989">
    <property type="entry name" value="ARM-like"/>
</dbReference>
<keyword evidence="4" id="KW-1185">Reference proteome</keyword>
<dbReference type="SUPFAM" id="SSF48371">
    <property type="entry name" value="ARM repeat"/>
    <property type="match status" value="1"/>
</dbReference>
<reference evidence="3" key="1">
    <citation type="submission" date="2025-08" db="UniProtKB">
        <authorList>
            <consortium name="Ensembl"/>
        </authorList>
    </citation>
    <scope>IDENTIFICATION</scope>
</reference>
<reference evidence="3" key="2">
    <citation type="submission" date="2025-09" db="UniProtKB">
        <authorList>
            <consortium name="Ensembl"/>
        </authorList>
    </citation>
    <scope>IDENTIFICATION</scope>
</reference>
<dbReference type="GO" id="GO:0005881">
    <property type="term" value="C:cytoplasmic microtubule"/>
    <property type="evidence" value="ECO:0007669"/>
    <property type="project" value="TreeGrafter"/>
</dbReference>
<dbReference type="GO" id="GO:0000226">
    <property type="term" value="P:microtubule cytoskeleton organization"/>
    <property type="evidence" value="ECO:0007669"/>
    <property type="project" value="TreeGrafter"/>
</dbReference>
<dbReference type="Proteomes" id="UP000694557">
    <property type="component" value="Unassembled WGS sequence"/>
</dbReference>
<dbReference type="InterPro" id="IPR016024">
    <property type="entry name" value="ARM-type_fold"/>
</dbReference>
<proteinExistence type="predicted"/>
<name>A0A8C7GVB1_ONCKI</name>
<accession>A0A8C7GVB1</accession>
<feature type="domain" description="TOG" evidence="2">
    <location>
        <begin position="190"/>
        <end position="426"/>
    </location>
</feature>
<dbReference type="SMART" id="SM01349">
    <property type="entry name" value="TOG"/>
    <property type="match status" value="1"/>
</dbReference>
<dbReference type="InterPro" id="IPR034085">
    <property type="entry name" value="TOG"/>
</dbReference>
<dbReference type="GO" id="GO:0005929">
    <property type="term" value="C:cilium"/>
    <property type="evidence" value="ECO:0007669"/>
    <property type="project" value="TreeGrafter"/>
</dbReference>
<sequence length="427" mass="46992">MDQELEGTAKALLQKAGESNAFIRQDVDSALDSMVQHCTPTRSLNALLTSGLSHLNSVVRKCAGHHMANLMENIGAARLLSGVKDLTDRILPAVTKLAQDSSQEARYQGRRMLLFLSLHSDFDKMLEKYIPAKDLAPIRDTVFTLKTKGLGEMPQDTPSARGRRSHPGSGTVRASSLNREPLKVVNRWENAAPTETSHSIADKIEYIKQLTALLGSKDFRERIKGIDQLMVDCEHNPNMVFDAFKARLQESNSKVNLYALESLQKIVTVMKDNLAQVIYILVPAIVDNHLNSKNNAIYTAAIGAIHTLIQNLDNALLLQPFCTKAQFLSGKAKVDLIEKVADLVIELYPRKPQMVEQKALPLLWHLLGTSSHSGTVHGRGGSVRGATSNLCQALYTHMGPGLAEFAASQSANVHKSLNELMRTLSYP</sequence>
<evidence type="ECO:0000313" key="4">
    <source>
        <dbReference type="Proteomes" id="UP000694557"/>
    </source>
</evidence>
<gene>
    <name evidence="3" type="primary">LOC109894558</name>
</gene>
<evidence type="ECO:0000313" key="3">
    <source>
        <dbReference type="Ensembl" id="ENSOKIP00005047923.1"/>
    </source>
</evidence>
<feature type="region of interest" description="Disordered" evidence="1">
    <location>
        <begin position="149"/>
        <end position="176"/>
    </location>
</feature>
<dbReference type="Gene3D" id="1.25.10.10">
    <property type="entry name" value="Leucine-rich Repeat Variant"/>
    <property type="match status" value="2"/>
</dbReference>
<dbReference type="GeneTree" id="ENSGT00940000158712"/>
<dbReference type="PANTHER" id="PTHR21567">
    <property type="entry name" value="CLASP"/>
    <property type="match status" value="1"/>
</dbReference>
<protein>
    <recommendedName>
        <fullName evidence="2">TOG domain-containing protein</fullName>
    </recommendedName>
</protein>
<dbReference type="GO" id="GO:0008017">
    <property type="term" value="F:microtubule binding"/>
    <property type="evidence" value="ECO:0007669"/>
    <property type="project" value="TreeGrafter"/>
</dbReference>
<dbReference type="PANTHER" id="PTHR21567:SF87">
    <property type="entry name" value="CRESCERIN-LIKE PROTEIN CHE-12"/>
    <property type="match status" value="1"/>
</dbReference>